<dbReference type="InterPro" id="IPR003018">
    <property type="entry name" value="GAF"/>
</dbReference>
<accession>A0ABW2QKH9</accession>
<dbReference type="SUPFAM" id="SSF141868">
    <property type="entry name" value="EAL domain-like"/>
    <property type="match status" value="1"/>
</dbReference>
<dbReference type="InterPro" id="IPR011006">
    <property type="entry name" value="CheY-like_superfamily"/>
</dbReference>
<dbReference type="SMART" id="SM00052">
    <property type="entry name" value="EAL"/>
    <property type="match status" value="1"/>
</dbReference>
<sequence length="1100" mass="121892">MARVLVIDDVATNRDVLIPLLHYLEHETAEAADGAQGLALVHSFQPNLIICDILMPTMDGFEFVKRLRQDPQARSTPVLFYSATFLEDEAWVLARSCGVVNVITKPCDPEIVLDIVTAALASPGTAVDQPSSDVLSSTEFDAEHLRLLSSKLIESTQQLHGANRRLAALTDLCAEMAGERDPVALLQRLCHGVRSLFGARVAVLFLRQGELQEAPTCYTSGVPDADNARWLAWARAQTWGKGAPLVANVVRWSSLSAATELALVPWGHHEAPRHALAAPLTTPDHNLGWLMLIDSVGDHAFSSEDETTLTVHLRQACRIYENSYLHQRLRQQLTRLQKEVAVRQQAEHLLNLSERFNRSTLNALAEQICVLDAGGQVLAVNQAWKVFRDTLPDPTWRPAEGVDFFANGRRQPTAAVDSMAALRSGVREVLSGRQAVFSLEYQITDRVQERHWFVARVTRFELDQAVRVVIAHEDISERKEAELRAQRLHRVTSVLSAINGLIVRATDTNELYQEACRIAVETGRFLRVWVGLMDPVTQLPVMVAWCEGERSQGYFAHFAPRLSTYLQRDDARFLKLMQHQRPVVINNLQNDNWMGLAPRSQYWHLRAMAVFPLTDQHTTVGWLALHAEEINVFDAEECRLLSELAGDISFAMAHIRQSENMQRLAYYDQLTGCANASLFGERLSQSIAMAATVGQSLVLAILDIDGFKSINDNLGRHVGDKLLEQVARRVLEVTGDASRVARVGADQFALMLPGAPGDFELLRLSQMLYERAFAREFAVGADTLQVGARVGLAIYPRDGETADALFGHAEAALKRAKGIAERVVFYDARMSAVVAEKFDTERRLRQALQKGEFELHYQPKYLLRSGHMGSVEALIRWRSAAGLVPPATFIPLMEESGLIVEAGKWILMQAVTDRQAWLATLGEAPRVSVNVAVQQLQDKGFLDVVQEALAVGGADPGLDIEITESGFVDDVERTIDTLRRVRDMGVGLAVDDFGTGYSSLGYLARLPLTELKIDQGFVRAMLTDPASYTLVSSMVSLAKALKMSCVAEGVETPAQAQRLFELDCDQVQGYLTSRPVPAGDVPVLFRRSADEVLRLLRGQA</sequence>
<dbReference type="InterPro" id="IPR029787">
    <property type="entry name" value="Nucleotide_cyclase"/>
</dbReference>
<dbReference type="InterPro" id="IPR043128">
    <property type="entry name" value="Rev_trsase/Diguanyl_cyclase"/>
</dbReference>
<feature type="domain" description="EAL" evidence="6">
    <location>
        <begin position="837"/>
        <end position="1089"/>
    </location>
</feature>
<dbReference type="PROSITE" id="PS50887">
    <property type="entry name" value="GGDEF"/>
    <property type="match status" value="1"/>
</dbReference>
<dbReference type="InterPro" id="IPR001789">
    <property type="entry name" value="Sig_transdc_resp-reg_receiver"/>
</dbReference>
<dbReference type="RefSeq" id="WP_382224204.1">
    <property type="nucleotide sequence ID" value="NZ_JBHTCA010000009.1"/>
</dbReference>
<dbReference type="Pfam" id="PF00072">
    <property type="entry name" value="Response_reg"/>
    <property type="match status" value="1"/>
</dbReference>
<organism evidence="8 9">
    <name type="scientific">Hydrogenophaga atypica</name>
    <dbReference type="NCBI Taxonomy" id="249409"/>
    <lineage>
        <taxon>Bacteria</taxon>
        <taxon>Pseudomonadati</taxon>
        <taxon>Pseudomonadota</taxon>
        <taxon>Betaproteobacteria</taxon>
        <taxon>Burkholderiales</taxon>
        <taxon>Comamonadaceae</taxon>
        <taxon>Hydrogenophaga</taxon>
    </lineage>
</organism>
<dbReference type="SMART" id="SM00065">
    <property type="entry name" value="GAF"/>
    <property type="match status" value="2"/>
</dbReference>
<dbReference type="NCBIfam" id="TIGR00254">
    <property type="entry name" value="GGDEF"/>
    <property type="match status" value="1"/>
</dbReference>
<dbReference type="SUPFAM" id="SSF55073">
    <property type="entry name" value="Nucleotide cyclase"/>
    <property type="match status" value="1"/>
</dbReference>
<dbReference type="InterPro" id="IPR052155">
    <property type="entry name" value="Biofilm_reg_signaling"/>
</dbReference>
<feature type="modified residue" description="4-aspartylphosphate" evidence="3">
    <location>
        <position position="52"/>
    </location>
</feature>
<feature type="domain" description="GGDEF" evidence="7">
    <location>
        <begin position="695"/>
        <end position="828"/>
    </location>
</feature>
<evidence type="ECO:0000259" key="7">
    <source>
        <dbReference type="PROSITE" id="PS50887"/>
    </source>
</evidence>
<dbReference type="Gene3D" id="3.20.20.450">
    <property type="entry name" value="EAL domain"/>
    <property type="match status" value="1"/>
</dbReference>
<dbReference type="PROSITE" id="PS50113">
    <property type="entry name" value="PAC"/>
    <property type="match status" value="1"/>
</dbReference>
<proteinExistence type="predicted"/>
<evidence type="ECO:0000313" key="9">
    <source>
        <dbReference type="Proteomes" id="UP001596501"/>
    </source>
</evidence>
<dbReference type="Gene3D" id="3.40.50.2300">
    <property type="match status" value="1"/>
</dbReference>
<dbReference type="Pfam" id="PF00563">
    <property type="entry name" value="EAL"/>
    <property type="match status" value="1"/>
</dbReference>
<dbReference type="Gene3D" id="3.30.450.40">
    <property type="match status" value="2"/>
</dbReference>
<reference evidence="9" key="1">
    <citation type="journal article" date="2019" name="Int. J. Syst. Evol. Microbiol.">
        <title>The Global Catalogue of Microorganisms (GCM) 10K type strain sequencing project: providing services to taxonomists for standard genome sequencing and annotation.</title>
        <authorList>
            <consortium name="The Broad Institute Genomics Platform"/>
            <consortium name="The Broad Institute Genome Sequencing Center for Infectious Disease"/>
            <person name="Wu L."/>
            <person name="Ma J."/>
        </authorList>
    </citation>
    <scope>NUCLEOTIDE SEQUENCE [LARGE SCALE GENOMIC DNA]</scope>
    <source>
        <strain evidence="9">CGMCC 1.12371</strain>
    </source>
</reference>
<dbReference type="EMBL" id="JBHTCA010000009">
    <property type="protein sequence ID" value="MFC7409910.1"/>
    <property type="molecule type" value="Genomic_DNA"/>
</dbReference>
<protein>
    <submittedName>
        <fullName evidence="8">EAL domain-containing protein</fullName>
    </submittedName>
</protein>
<dbReference type="Proteomes" id="UP001596501">
    <property type="component" value="Unassembled WGS sequence"/>
</dbReference>
<evidence type="ECO:0000259" key="6">
    <source>
        <dbReference type="PROSITE" id="PS50883"/>
    </source>
</evidence>
<keyword evidence="3" id="KW-0597">Phosphoprotein</keyword>
<dbReference type="InterPro" id="IPR035919">
    <property type="entry name" value="EAL_sf"/>
</dbReference>
<dbReference type="PANTHER" id="PTHR44757">
    <property type="entry name" value="DIGUANYLATE CYCLASE DGCP"/>
    <property type="match status" value="1"/>
</dbReference>
<keyword evidence="1" id="KW-0808">Transferase</keyword>
<dbReference type="Pfam" id="PF00990">
    <property type="entry name" value="GGDEF"/>
    <property type="match status" value="1"/>
</dbReference>
<dbReference type="InterPro" id="IPR000700">
    <property type="entry name" value="PAS-assoc_C"/>
</dbReference>
<evidence type="ECO:0000256" key="3">
    <source>
        <dbReference type="PROSITE-ProRule" id="PRU00169"/>
    </source>
</evidence>
<dbReference type="PROSITE" id="PS50883">
    <property type="entry name" value="EAL"/>
    <property type="match status" value="1"/>
</dbReference>
<keyword evidence="2" id="KW-0418">Kinase</keyword>
<evidence type="ECO:0000313" key="8">
    <source>
        <dbReference type="EMBL" id="MFC7409910.1"/>
    </source>
</evidence>
<feature type="domain" description="PAC" evidence="5">
    <location>
        <begin position="437"/>
        <end position="487"/>
    </location>
</feature>
<dbReference type="SUPFAM" id="SSF52172">
    <property type="entry name" value="CheY-like"/>
    <property type="match status" value="1"/>
</dbReference>
<dbReference type="PANTHER" id="PTHR44757:SF2">
    <property type="entry name" value="BIOFILM ARCHITECTURE MAINTENANCE PROTEIN MBAA"/>
    <property type="match status" value="1"/>
</dbReference>
<dbReference type="Gene3D" id="3.30.70.270">
    <property type="match status" value="1"/>
</dbReference>
<dbReference type="PROSITE" id="PS50110">
    <property type="entry name" value="RESPONSE_REGULATORY"/>
    <property type="match status" value="1"/>
</dbReference>
<dbReference type="InterPro" id="IPR035965">
    <property type="entry name" value="PAS-like_dom_sf"/>
</dbReference>
<dbReference type="CDD" id="cd01949">
    <property type="entry name" value="GGDEF"/>
    <property type="match status" value="1"/>
</dbReference>
<dbReference type="InterPro" id="IPR029016">
    <property type="entry name" value="GAF-like_dom_sf"/>
</dbReference>
<comment type="caution">
    <text evidence="8">The sequence shown here is derived from an EMBL/GenBank/DDBJ whole genome shotgun (WGS) entry which is preliminary data.</text>
</comment>
<dbReference type="InterPro" id="IPR001633">
    <property type="entry name" value="EAL_dom"/>
</dbReference>
<dbReference type="SUPFAM" id="SSF55781">
    <property type="entry name" value="GAF domain-like"/>
    <property type="match status" value="2"/>
</dbReference>
<gene>
    <name evidence="8" type="ORF">ACFQPB_13655</name>
</gene>
<feature type="domain" description="Response regulatory" evidence="4">
    <location>
        <begin position="3"/>
        <end position="120"/>
    </location>
</feature>
<dbReference type="Gene3D" id="3.30.450.20">
    <property type="entry name" value="PAS domain"/>
    <property type="match status" value="1"/>
</dbReference>
<evidence type="ECO:0000259" key="4">
    <source>
        <dbReference type="PROSITE" id="PS50110"/>
    </source>
</evidence>
<dbReference type="SUPFAM" id="SSF55785">
    <property type="entry name" value="PYP-like sensor domain (PAS domain)"/>
    <property type="match status" value="1"/>
</dbReference>
<name>A0ABW2QKH9_9BURK</name>
<dbReference type="InterPro" id="IPR000160">
    <property type="entry name" value="GGDEF_dom"/>
</dbReference>
<evidence type="ECO:0000259" key="5">
    <source>
        <dbReference type="PROSITE" id="PS50113"/>
    </source>
</evidence>
<keyword evidence="9" id="KW-1185">Reference proteome</keyword>
<dbReference type="CDD" id="cd01948">
    <property type="entry name" value="EAL"/>
    <property type="match status" value="1"/>
</dbReference>
<dbReference type="Pfam" id="PF13185">
    <property type="entry name" value="GAF_2"/>
    <property type="match status" value="1"/>
</dbReference>
<dbReference type="SMART" id="SM00267">
    <property type="entry name" value="GGDEF"/>
    <property type="match status" value="1"/>
</dbReference>
<dbReference type="SMART" id="SM00448">
    <property type="entry name" value="REC"/>
    <property type="match status" value="1"/>
</dbReference>
<evidence type="ECO:0000256" key="2">
    <source>
        <dbReference type="ARBA" id="ARBA00022777"/>
    </source>
</evidence>
<evidence type="ECO:0000256" key="1">
    <source>
        <dbReference type="ARBA" id="ARBA00022679"/>
    </source>
</evidence>